<comment type="similarity">
    <text evidence="2">Belongs to the glycosyltransferase 2 family.</text>
</comment>
<dbReference type="GO" id="GO:0016757">
    <property type="term" value="F:glycosyltransferase activity"/>
    <property type="evidence" value="ECO:0007669"/>
    <property type="project" value="UniProtKB-KW"/>
</dbReference>
<dbReference type="Pfam" id="PF00535">
    <property type="entry name" value="Glycos_transf_2"/>
    <property type="match status" value="1"/>
</dbReference>
<evidence type="ECO:0000256" key="3">
    <source>
        <dbReference type="ARBA" id="ARBA00022676"/>
    </source>
</evidence>
<evidence type="ECO:0000313" key="6">
    <source>
        <dbReference type="EMBL" id="VEP16412.1"/>
    </source>
</evidence>
<proteinExistence type="inferred from homology"/>
<keyword evidence="7" id="KW-1185">Reference proteome</keyword>
<keyword evidence="4 6" id="KW-0808">Transferase</keyword>
<evidence type="ECO:0000256" key="2">
    <source>
        <dbReference type="ARBA" id="ARBA00006739"/>
    </source>
</evidence>
<dbReference type="OrthoDB" id="9806824at2"/>
<reference evidence="6 7" key="1">
    <citation type="submission" date="2019-01" db="EMBL/GenBank/DDBJ databases">
        <authorList>
            <person name="Brito A."/>
        </authorList>
    </citation>
    <scope>NUCLEOTIDE SEQUENCE [LARGE SCALE GENOMIC DNA]</scope>
    <source>
        <strain evidence="6">1</strain>
    </source>
</reference>
<dbReference type="InterPro" id="IPR029044">
    <property type="entry name" value="Nucleotide-diphossugar_trans"/>
</dbReference>
<protein>
    <submittedName>
        <fullName evidence="6">Glycosyl transferase family 2</fullName>
    </submittedName>
</protein>
<keyword evidence="3" id="KW-0328">Glycosyltransferase</keyword>
<dbReference type="PANTHER" id="PTHR43179">
    <property type="entry name" value="RHAMNOSYLTRANSFERASE WBBL"/>
    <property type="match status" value="1"/>
</dbReference>
<dbReference type="AlphaFoldDB" id="A0A563VY83"/>
<accession>A0A563VY83</accession>
<dbReference type="InterPro" id="IPR001173">
    <property type="entry name" value="Glyco_trans_2-like"/>
</dbReference>
<organism evidence="6 7">
    <name type="scientific">Hyella patelloides LEGE 07179</name>
    <dbReference type="NCBI Taxonomy" id="945734"/>
    <lineage>
        <taxon>Bacteria</taxon>
        <taxon>Bacillati</taxon>
        <taxon>Cyanobacteriota</taxon>
        <taxon>Cyanophyceae</taxon>
        <taxon>Pleurocapsales</taxon>
        <taxon>Hyellaceae</taxon>
        <taxon>Hyella</taxon>
    </lineage>
</organism>
<dbReference type="SUPFAM" id="SSF53448">
    <property type="entry name" value="Nucleotide-diphospho-sugar transferases"/>
    <property type="match status" value="1"/>
</dbReference>
<dbReference type="Proteomes" id="UP000320055">
    <property type="component" value="Unassembled WGS sequence"/>
</dbReference>
<feature type="domain" description="Glycosyltransferase 2-like" evidence="5">
    <location>
        <begin position="15"/>
        <end position="183"/>
    </location>
</feature>
<comment type="pathway">
    <text evidence="1">Cell wall biogenesis; cell wall polysaccharide biosynthesis.</text>
</comment>
<evidence type="ECO:0000259" key="5">
    <source>
        <dbReference type="Pfam" id="PF00535"/>
    </source>
</evidence>
<evidence type="ECO:0000256" key="1">
    <source>
        <dbReference type="ARBA" id="ARBA00004776"/>
    </source>
</evidence>
<evidence type="ECO:0000313" key="7">
    <source>
        <dbReference type="Proteomes" id="UP000320055"/>
    </source>
</evidence>
<name>A0A563VY83_9CYAN</name>
<gene>
    <name evidence="6" type="ORF">H1P_4460003</name>
</gene>
<evidence type="ECO:0000256" key="4">
    <source>
        <dbReference type="ARBA" id="ARBA00022679"/>
    </source>
</evidence>
<dbReference type="EMBL" id="CAACVJ010000386">
    <property type="protein sequence ID" value="VEP16412.1"/>
    <property type="molecule type" value="Genomic_DNA"/>
</dbReference>
<dbReference type="PANTHER" id="PTHR43179:SF12">
    <property type="entry name" value="GALACTOFURANOSYLTRANSFERASE GLFT2"/>
    <property type="match status" value="1"/>
</dbReference>
<sequence>MNQQNSANNLAKIAVLITCYNRKKTTINCLKQLYQQNVDFDVYLVDDGCSDGTPEAIHQEYPEVNVLQGDGNLFWGGGMRLAFATAMEQDYEYYLWLNDDTILNSEALSSLLDTHKSLSKRGSEKSIVVGSVTDPATGEFSYGGRIPSQRLFSFKFDSLEPGKEPQECTTMQGNCVLIPRSVAKIVGNIDAAFIHNMGDLDYGLRARQLGCSVWAAPGYVGTCTSNLVAAYSWADTNLFALERLKKALGTKAFPLKARAIYAKRHKGTFWVFHWLLPYVRAVIGYKKKLNHSSSFQQER</sequence>
<dbReference type="RefSeq" id="WP_144875242.1">
    <property type="nucleotide sequence ID" value="NZ_LR214181.1"/>
</dbReference>
<dbReference type="Gene3D" id="3.90.550.10">
    <property type="entry name" value="Spore Coat Polysaccharide Biosynthesis Protein SpsA, Chain A"/>
    <property type="match status" value="1"/>
</dbReference>